<comment type="caution">
    <text evidence="2">The sequence shown here is derived from an EMBL/GenBank/DDBJ whole genome shotgun (WGS) entry which is preliminary data.</text>
</comment>
<reference evidence="2" key="1">
    <citation type="journal article" date="2023" name="Mol. Phylogenet. Evol.">
        <title>Genome-scale phylogeny and comparative genomics of the fungal order Sordariales.</title>
        <authorList>
            <person name="Hensen N."/>
            <person name="Bonometti L."/>
            <person name="Westerberg I."/>
            <person name="Brannstrom I.O."/>
            <person name="Guillou S."/>
            <person name="Cros-Aarteil S."/>
            <person name="Calhoun S."/>
            <person name="Haridas S."/>
            <person name="Kuo A."/>
            <person name="Mondo S."/>
            <person name="Pangilinan J."/>
            <person name="Riley R."/>
            <person name="LaButti K."/>
            <person name="Andreopoulos B."/>
            <person name="Lipzen A."/>
            <person name="Chen C."/>
            <person name="Yan M."/>
            <person name="Daum C."/>
            <person name="Ng V."/>
            <person name="Clum A."/>
            <person name="Steindorff A."/>
            <person name="Ohm R.A."/>
            <person name="Martin F."/>
            <person name="Silar P."/>
            <person name="Natvig D.O."/>
            <person name="Lalanne C."/>
            <person name="Gautier V."/>
            <person name="Ament-Velasquez S.L."/>
            <person name="Kruys A."/>
            <person name="Hutchinson M.I."/>
            <person name="Powell A.J."/>
            <person name="Barry K."/>
            <person name="Miller A.N."/>
            <person name="Grigoriev I.V."/>
            <person name="Debuchy R."/>
            <person name="Gladieux P."/>
            <person name="Hiltunen Thoren M."/>
            <person name="Johannesson H."/>
        </authorList>
    </citation>
    <scope>NUCLEOTIDE SEQUENCE</scope>
    <source>
        <strain evidence="2">CBS 333.67</strain>
    </source>
</reference>
<evidence type="ECO:0000313" key="2">
    <source>
        <dbReference type="EMBL" id="KAK3310753.1"/>
    </source>
</evidence>
<dbReference type="AlphaFoldDB" id="A0AAJ0H2Q3"/>
<dbReference type="RefSeq" id="XP_062726533.1">
    <property type="nucleotide sequence ID" value="XM_062866657.1"/>
</dbReference>
<evidence type="ECO:0000256" key="1">
    <source>
        <dbReference type="SAM" id="MobiDB-lite"/>
    </source>
</evidence>
<reference evidence="2" key="2">
    <citation type="submission" date="2023-06" db="EMBL/GenBank/DDBJ databases">
        <authorList>
            <consortium name="Lawrence Berkeley National Laboratory"/>
            <person name="Mondo S.J."/>
            <person name="Hensen N."/>
            <person name="Bonometti L."/>
            <person name="Westerberg I."/>
            <person name="Brannstrom I.O."/>
            <person name="Guillou S."/>
            <person name="Cros-Aarteil S."/>
            <person name="Calhoun S."/>
            <person name="Haridas S."/>
            <person name="Kuo A."/>
            <person name="Pangilinan J."/>
            <person name="Riley R."/>
            <person name="Labutti K."/>
            <person name="Andreopoulos B."/>
            <person name="Lipzen A."/>
            <person name="Chen C."/>
            <person name="Yanf M."/>
            <person name="Daum C."/>
            <person name="Ng V."/>
            <person name="Clum A."/>
            <person name="Steindorff A."/>
            <person name="Ohm R."/>
            <person name="Martin F."/>
            <person name="Silar P."/>
            <person name="Natvig D."/>
            <person name="Lalanne C."/>
            <person name="Gautier V."/>
            <person name="Ament-Velasquez S.L."/>
            <person name="Kruys A."/>
            <person name="Hutchinson M.I."/>
            <person name="Powell A.J."/>
            <person name="Barry K."/>
            <person name="Miller A.N."/>
            <person name="Grigoriev I.V."/>
            <person name="Debuchy R."/>
            <person name="Gladieux P."/>
            <person name="Thoren M.H."/>
            <person name="Johannesson H."/>
        </authorList>
    </citation>
    <scope>NUCLEOTIDE SEQUENCE</scope>
    <source>
        <strain evidence="2">CBS 333.67</strain>
    </source>
</reference>
<feature type="region of interest" description="Disordered" evidence="1">
    <location>
        <begin position="230"/>
        <end position="254"/>
    </location>
</feature>
<accession>A0AAJ0H2Q3</accession>
<feature type="region of interest" description="Disordered" evidence="1">
    <location>
        <begin position="32"/>
        <end position="55"/>
    </location>
</feature>
<proteinExistence type="predicted"/>
<dbReference type="GeneID" id="87885486"/>
<dbReference type="EMBL" id="JAUDZG010000001">
    <property type="protein sequence ID" value="KAK3310753.1"/>
    <property type="molecule type" value="Genomic_DNA"/>
</dbReference>
<gene>
    <name evidence="2" type="ORF">B0T15DRAFT_49015</name>
</gene>
<protein>
    <submittedName>
        <fullName evidence="2">Uncharacterized protein</fullName>
    </submittedName>
</protein>
<evidence type="ECO:0000313" key="3">
    <source>
        <dbReference type="Proteomes" id="UP001273166"/>
    </source>
</evidence>
<dbReference type="Proteomes" id="UP001273166">
    <property type="component" value="Unassembled WGS sequence"/>
</dbReference>
<sequence length="254" mass="27895">MHVFSGHLNNGLKHPLELPYLTSMDIYHVSNVSEREDDEGSGVPGKEGRLGRSRRVMSITGQPPKQENFRCGLFDVEIPPIWGCETSSSSNSFQDMEVIERFSDLSTKALSVIRAARLPHPKGVLVESFVTEAADPDRAARHLLNRIAPEGEGSDVAACLDAFCSDWRQLVTNFVHEGPVQPLRDRRYVPVITRRDGGTCRFSGLGDSWRDRLAVYPILPPFGAGKIEIDSVGGPGRTGPALPLSGRRGYRDGS</sequence>
<name>A0AAJ0H2Q3_9PEZI</name>
<organism evidence="2 3">
    <name type="scientific">Chaetomium strumarium</name>
    <dbReference type="NCBI Taxonomy" id="1170767"/>
    <lineage>
        <taxon>Eukaryota</taxon>
        <taxon>Fungi</taxon>
        <taxon>Dikarya</taxon>
        <taxon>Ascomycota</taxon>
        <taxon>Pezizomycotina</taxon>
        <taxon>Sordariomycetes</taxon>
        <taxon>Sordariomycetidae</taxon>
        <taxon>Sordariales</taxon>
        <taxon>Chaetomiaceae</taxon>
        <taxon>Chaetomium</taxon>
    </lineage>
</organism>
<keyword evidence="3" id="KW-1185">Reference proteome</keyword>